<dbReference type="AlphaFoldDB" id="A0A6J6AS79"/>
<name>A0A6J6AS79_9ZZZZ</name>
<reference evidence="1" key="1">
    <citation type="submission" date="2020-05" db="EMBL/GenBank/DDBJ databases">
        <authorList>
            <person name="Chiriac C."/>
            <person name="Salcher M."/>
            <person name="Ghai R."/>
            <person name="Kavagutti S V."/>
        </authorList>
    </citation>
    <scope>NUCLEOTIDE SEQUENCE</scope>
</reference>
<evidence type="ECO:0000313" key="1">
    <source>
        <dbReference type="EMBL" id="CAB4529582.1"/>
    </source>
</evidence>
<dbReference type="EMBL" id="CAEZSD010000003">
    <property type="protein sequence ID" value="CAB4529582.1"/>
    <property type="molecule type" value="Genomic_DNA"/>
</dbReference>
<sequence>MSSTIKRLIAVVIVLGLIGGFGIRIGHPQSGLSTALGSASSSVVIYKATNKLSVGSKYFGANDVKDLSPFLGEVTEVGKDYYTVKNGKFLERVTKKQTRGKMLVVIPFFGYPLNLVGL</sequence>
<protein>
    <submittedName>
        <fullName evidence="1">Unannotated protein</fullName>
    </submittedName>
</protein>
<organism evidence="1">
    <name type="scientific">freshwater metagenome</name>
    <dbReference type="NCBI Taxonomy" id="449393"/>
    <lineage>
        <taxon>unclassified sequences</taxon>
        <taxon>metagenomes</taxon>
        <taxon>ecological metagenomes</taxon>
    </lineage>
</organism>
<gene>
    <name evidence="1" type="ORF">UFOPK1399_00051</name>
</gene>
<accession>A0A6J6AS79</accession>
<proteinExistence type="predicted"/>